<dbReference type="InterPro" id="IPR038731">
    <property type="entry name" value="RgtA/B/C-like"/>
</dbReference>
<comment type="subcellular location">
    <subcellularLocation>
        <location evidence="1">Cell membrane</location>
        <topology evidence="1">Multi-pass membrane protein</topology>
    </subcellularLocation>
</comment>
<feature type="transmembrane region" description="Helical" evidence="8">
    <location>
        <begin position="146"/>
        <end position="177"/>
    </location>
</feature>
<dbReference type="PANTHER" id="PTHR33908">
    <property type="entry name" value="MANNOSYLTRANSFERASE YKCB-RELATED"/>
    <property type="match status" value="1"/>
</dbReference>
<feature type="transmembrane region" description="Helical" evidence="8">
    <location>
        <begin position="189"/>
        <end position="209"/>
    </location>
</feature>
<organism evidence="10 11">
    <name type="scientific">Sphingobacterium ginsenosidimutans</name>
    <dbReference type="NCBI Taxonomy" id="687845"/>
    <lineage>
        <taxon>Bacteria</taxon>
        <taxon>Pseudomonadati</taxon>
        <taxon>Bacteroidota</taxon>
        <taxon>Sphingobacteriia</taxon>
        <taxon>Sphingobacteriales</taxon>
        <taxon>Sphingobacteriaceae</taxon>
        <taxon>Sphingobacterium</taxon>
    </lineage>
</organism>
<name>A0ABP7ZX90_9SPHI</name>
<evidence type="ECO:0000256" key="5">
    <source>
        <dbReference type="ARBA" id="ARBA00022692"/>
    </source>
</evidence>
<accession>A0ABP7ZX90</accession>
<sequence>MKKHLILVGLILLKFIIQYQLISPIYDLHRDEFLHLDQANHLAWGYLSVPPLTSWLSYLIKILGNSVFWIKFFPALFGALTILVVWKTIEELKGGLFALIFGTSCVIFSVLFRLNTLYQPNSFDVLSWTLIYYFIIRYLNSGHHKWLYFIAVAFALGFLNKYNIAFLIVGLIPAIIAVPERKVLFNSKFYYSILIAFLIILPNLIWQYMNNFPVLYHFKELAETQLINVNRWSFIRSQFLFFFGTFPVIGFGLYALLCYPAFRKYRLFLLSFFITIGVFLFLKAKDYYAIGIYPIYFAFGAVYISTLLENKAERILKPLLIALPLVFFIPVYLLTFPNKSPQYIANHPEKYRKIGMLTWEDGKDHQLPQDFADMLGWRELAQKVDDIYGKIPNPQNTLVLCDNYGQAGAINYYSKRGIRAVTFNADYINWFDFSHEFRNLIRIKNSWENQSEMNETAPYFVQSIRSDSITNEYAREYGTVIFTFIHAKININQRVKNEVEQEQRQHLLPVK</sequence>
<feature type="transmembrane region" description="Helical" evidence="8">
    <location>
        <begin position="239"/>
        <end position="258"/>
    </location>
</feature>
<evidence type="ECO:0000256" key="4">
    <source>
        <dbReference type="ARBA" id="ARBA00022679"/>
    </source>
</evidence>
<keyword evidence="7 8" id="KW-0472">Membrane</keyword>
<feature type="transmembrane region" description="Helical" evidence="8">
    <location>
        <begin position="121"/>
        <end position="140"/>
    </location>
</feature>
<feature type="transmembrane region" description="Helical" evidence="8">
    <location>
        <begin position="42"/>
        <end position="60"/>
    </location>
</feature>
<dbReference type="Proteomes" id="UP001500167">
    <property type="component" value="Unassembled WGS sequence"/>
</dbReference>
<feature type="transmembrane region" description="Helical" evidence="8">
    <location>
        <begin position="265"/>
        <end position="282"/>
    </location>
</feature>
<evidence type="ECO:0000259" key="9">
    <source>
        <dbReference type="Pfam" id="PF13231"/>
    </source>
</evidence>
<protein>
    <recommendedName>
        <fullName evidence="9">Glycosyltransferase RgtA/B/C/D-like domain-containing protein</fullName>
    </recommendedName>
</protein>
<evidence type="ECO:0000256" key="7">
    <source>
        <dbReference type="ARBA" id="ARBA00023136"/>
    </source>
</evidence>
<feature type="transmembrane region" description="Helical" evidence="8">
    <location>
        <begin position="288"/>
        <end position="308"/>
    </location>
</feature>
<feature type="transmembrane region" description="Helical" evidence="8">
    <location>
        <begin position="95"/>
        <end position="114"/>
    </location>
</feature>
<feature type="domain" description="Glycosyltransferase RgtA/B/C/D-like" evidence="9">
    <location>
        <begin position="49"/>
        <end position="206"/>
    </location>
</feature>
<evidence type="ECO:0000256" key="2">
    <source>
        <dbReference type="ARBA" id="ARBA00022475"/>
    </source>
</evidence>
<evidence type="ECO:0000256" key="1">
    <source>
        <dbReference type="ARBA" id="ARBA00004651"/>
    </source>
</evidence>
<feature type="transmembrane region" description="Helical" evidence="8">
    <location>
        <begin position="315"/>
        <end position="334"/>
    </location>
</feature>
<dbReference type="Pfam" id="PF13231">
    <property type="entry name" value="PMT_2"/>
    <property type="match status" value="1"/>
</dbReference>
<proteinExistence type="predicted"/>
<reference evidence="11" key="1">
    <citation type="journal article" date="2019" name="Int. J. Syst. Evol. Microbiol.">
        <title>The Global Catalogue of Microorganisms (GCM) 10K type strain sequencing project: providing services to taxonomists for standard genome sequencing and annotation.</title>
        <authorList>
            <consortium name="The Broad Institute Genomics Platform"/>
            <consortium name="The Broad Institute Genome Sequencing Center for Infectious Disease"/>
            <person name="Wu L."/>
            <person name="Ma J."/>
        </authorList>
    </citation>
    <scope>NUCLEOTIDE SEQUENCE [LARGE SCALE GENOMIC DNA]</scope>
    <source>
        <strain evidence="11">JCM 16722</strain>
    </source>
</reference>
<keyword evidence="11" id="KW-1185">Reference proteome</keyword>
<dbReference type="PANTHER" id="PTHR33908:SF11">
    <property type="entry name" value="MEMBRANE PROTEIN"/>
    <property type="match status" value="1"/>
</dbReference>
<evidence type="ECO:0000313" key="10">
    <source>
        <dbReference type="EMBL" id="GAA4172648.1"/>
    </source>
</evidence>
<dbReference type="EMBL" id="BAAAZK010000002">
    <property type="protein sequence ID" value="GAA4172648.1"/>
    <property type="molecule type" value="Genomic_DNA"/>
</dbReference>
<keyword evidence="6 8" id="KW-1133">Transmembrane helix</keyword>
<comment type="caution">
    <text evidence="10">The sequence shown here is derived from an EMBL/GenBank/DDBJ whole genome shotgun (WGS) entry which is preliminary data.</text>
</comment>
<keyword evidence="4" id="KW-0808">Transferase</keyword>
<evidence type="ECO:0000256" key="6">
    <source>
        <dbReference type="ARBA" id="ARBA00022989"/>
    </source>
</evidence>
<gene>
    <name evidence="10" type="ORF">GCM10022218_14570</name>
</gene>
<keyword evidence="5 8" id="KW-0812">Transmembrane</keyword>
<evidence type="ECO:0000256" key="3">
    <source>
        <dbReference type="ARBA" id="ARBA00022676"/>
    </source>
</evidence>
<feature type="transmembrane region" description="Helical" evidence="8">
    <location>
        <begin position="72"/>
        <end position="89"/>
    </location>
</feature>
<evidence type="ECO:0000313" key="11">
    <source>
        <dbReference type="Proteomes" id="UP001500167"/>
    </source>
</evidence>
<dbReference type="RefSeq" id="WP_346085237.1">
    <property type="nucleotide sequence ID" value="NZ_BAAAZK010000002.1"/>
</dbReference>
<dbReference type="InterPro" id="IPR050297">
    <property type="entry name" value="LipidA_mod_glycosyltrf_83"/>
</dbReference>
<keyword evidence="3" id="KW-0328">Glycosyltransferase</keyword>
<evidence type="ECO:0000256" key="8">
    <source>
        <dbReference type="SAM" id="Phobius"/>
    </source>
</evidence>
<keyword evidence="2" id="KW-1003">Cell membrane</keyword>